<organism evidence="2 3">
    <name type="scientific">Vibrio inusitatus NBRC 102082</name>
    <dbReference type="NCBI Taxonomy" id="1219070"/>
    <lineage>
        <taxon>Bacteria</taxon>
        <taxon>Pseudomonadati</taxon>
        <taxon>Pseudomonadota</taxon>
        <taxon>Gammaproteobacteria</taxon>
        <taxon>Vibrionales</taxon>
        <taxon>Vibrionaceae</taxon>
        <taxon>Vibrio</taxon>
    </lineage>
</organism>
<dbReference type="RefSeq" id="WP_141345805.1">
    <property type="nucleotide sequence ID" value="NZ_BJLF01000010.1"/>
</dbReference>
<feature type="transmembrane region" description="Helical" evidence="1">
    <location>
        <begin position="323"/>
        <end position="342"/>
    </location>
</feature>
<keyword evidence="3" id="KW-1185">Reference proteome</keyword>
<sequence>MPIRKFTKAIKKAGKKAEESLSPMVKSTTEAVESAAKKVEDAIDDPKAALESIEENAGKLVDEGKQAASSISQEAARMVIEPEKAYKTAKESATKAAKDFGKGVDSAASDIADGARGALLKDADYTFYQRANYYQASYIENLIRTRPVLDTIVIMGESLTQFLSVGIHDPQIIEAYELAYPNLATEISLQDRVADLSDEQLVGLINGIKGKLFETQYVDLLNSSLLPEGATASLAEKANEPGWDIQILDANGMELELLQAKATSSVYYVQSALERYPNIDVVTTEETFQQLVEMGQAEGVISSGISNADLQGTVEESLSGIDGLGIIGLPAITLAIVAFTSYNNMGQFDVKDFTHRSCQAYIAYLISIGAMSATGMWLIGPVASIVSMGVMHKYTQKYRDFDSLKERFERNEGYIHSIEAKQS</sequence>
<comment type="caution">
    <text evidence="2">The sequence shown here is derived from an EMBL/GenBank/DDBJ whole genome shotgun (WGS) entry which is preliminary data.</text>
</comment>
<keyword evidence="1" id="KW-1133">Transmembrane helix</keyword>
<keyword evidence="1" id="KW-0472">Membrane</keyword>
<evidence type="ECO:0000313" key="2">
    <source>
        <dbReference type="EMBL" id="GEA51444.1"/>
    </source>
</evidence>
<gene>
    <name evidence="2" type="ORF">VIN01S_22480</name>
</gene>
<dbReference type="Gene3D" id="1.20.120.20">
    <property type="entry name" value="Apolipoprotein"/>
    <property type="match status" value="1"/>
</dbReference>
<accession>A0A4Y3HYX4</accession>
<feature type="transmembrane region" description="Helical" evidence="1">
    <location>
        <begin position="362"/>
        <end position="390"/>
    </location>
</feature>
<keyword evidence="1" id="KW-0812">Transmembrane</keyword>
<dbReference type="OrthoDB" id="1415778at2"/>
<protein>
    <submittedName>
        <fullName evidence="2">Uncharacterized protein</fullName>
    </submittedName>
</protein>
<proteinExistence type="predicted"/>
<reference evidence="2 3" key="1">
    <citation type="submission" date="2019-06" db="EMBL/GenBank/DDBJ databases">
        <title>Whole genome shotgun sequence of Vibrio inusitatus NBRC 102082.</title>
        <authorList>
            <person name="Hosoyama A."/>
            <person name="Uohara A."/>
            <person name="Ohji S."/>
            <person name="Ichikawa N."/>
        </authorList>
    </citation>
    <scope>NUCLEOTIDE SEQUENCE [LARGE SCALE GENOMIC DNA]</scope>
    <source>
        <strain evidence="2 3">NBRC 102082</strain>
    </source>
</reference>
<dbReference type="AlphaFoldDB" id="A0A4Y3HYX4"/>
<name>A0A4Y3HYX4_9VIBR</name>
<evidence type="ECO:0000313" key="3">
    <source>
        <dbReference type="Proteomes" id="UP000318717"/>
    </source>
</evidence>
<dbReference type="Proteomes" id="UP000318717">
    <property type="component" value="Unassembled WGS sequence"/>
</dbReference>
<evidence type="ECO:0000256" key="1">
    <source>
        <dbReference type="SAM" id="Phobius"/>
    </source>
</evidence>
<dbReference type="EMBL" id="BJLF01000010">
    <property type="protein sequence ID" value="GEA51444.1"/>
    <property type="molecule type" value="Genomic_DNA"/>
</dbReference>